<sequence length="99" mass="11214">MADVVVRDFKDRLDNNRLNEKGQTYPHEGLEVTEERKQELRDKGYTAHVADEANDKEDGEEPKEFPFHKGGGHYLLSNGESVKGKDEAIEAEEKLKAGE</sequence>
<dbReference type="RefSeq" id="WP_138471653.1">
    <property type="nucleotide sequence ID" value="NZ_VBTE01000015.1"/>
</dbReference>
<accession>A0A5R9C3X6</accession>
<feature type="compositionally biased region" description="Basic and acidic residues" evidence="1">
    <location>
        <begin position="82"/>
        <end position="99"/>
    </location>
</feature>
<gene>
    <name evidence="2" type="ORF">FEZ48_06185</name>
</gene>
<evidence type="ECO:0000256" key="1">
    <source>
        <dbReference type="SAM" id="MobiDB-lite"/>
    </source>
</evidence>
<organism evidence="2 3">
    <name type="scientific">Marinilactibacillus psychrotolerans</name>
    <dbReference type="NCBI Taxonomy" id="191770"/>
    <lineage>
        <taxon>Bacteria</taxon>
        <taxon>Bacillati</taxon>
        <taxon>Bacillota</taxon>
        <taxon>Bacilli</taxon>
        <taxon>Lactobacillales</taxon>
        <taxon>Carnobacteriaceae</taxon>
        <taxon>Marinilactibacillus</taxon>
    </lineage>
</organism>
<protein>
    <submittedName>
        <fullName evidence="2">Uncharacterized protein</fullName>
    </submittedName>
</protein>
<comment type="caution">
    <text evidence="2">The sequence shown here is derived from an EMBL/GenBank/DDBJ whole genome shotgun (WGS) entry which is preliminary data.</text>
</comment>
<dbReference type="EMBL" id="VBTE01000015">
    <property type="protein sequence ID" value="TLQ07567.1"/>
    <property type="molecule type" value="Genomic_DNA"/>
</dbReference>
<name>A0A5R9C3X6_9LACT</name>
<reference evidence="2 3" key="1">
    <citation type="submission" date="2019-05" db="EMBL/GenBank/DDBJ databases">
        <title>The metagenome of a microbial culture collection derived from dairy environment covers the genomic content of the human microbiome.</title>
        <authorList>
            <person name="Roder T."/>
            <person name="Wuthrich D."/>
            <person name="Sattari Z."/>
            <person name="Von Ah U."/>
            <person name="Bar C."/>
            <person name="Ronchi F."/>
            <person name="Macpherson A.J."/>
            <person name="Ganal-Vonarburg S.C."/>
            <person name="Bruggmann R."/>
            <person name="Vergeres G."/>
        </authorList>
    </citation>
    <scope>NUCLEOTIDE SEQUENCE [LARGE SCALE GENOMIC DNA]</scope>
    <source>
        <strain evidence="2 3">FAM 24235</strain>
    </source>
</reference>
<evidence type="ECO:0000313" key="3">
    <source>
        <dbReference type="Proteomes" id="UP000307201"/>
    </source>
</evidence>
<dbReference type="AlphaFoldDB" id="A0A5R9C3X6"/>
<feature type="region of interest" description="Disordered" evidence="1">
    <location>
        <begin position="53"/>
        <end position="99"/>
    </location>
</feature>
<dbReference type="OrthoDB" id="2200165at2"/>
<dbReference type="Proteomes" id="UP000307201">
    <property type="component" value="Unassembled WGS sequence"/>
</dbReference>
<evidence type="ECO:0000313" key="2">
    <source>
        <dbReference type="EMBL" id="TLQ07567.1"/>
    </source>
</evidence>
<proteinExistence type="predicted"/>